<evidence type="ECO:0000256" key="7">
    <source>
        <dbReference type="ARBA" id="ARBA00022833"/>
    </source>
</evidence>
<dbReference type="Pfam" id="PF00149">
    <property type="entry name" value="Metallophos"/>
    <property type="match status" value="1"/>
</dbReference>
<feature type="binding site" evidence="12">
    <location>
        <position position="193"/>
    </location>
    <ligand>
        <name>Zn(2+)</name>
        <dbReference type="ChEBI" id="CHEBI:29105"/>
        <label>1</label>
    </ligand>
</feature>
<feature type="signal peptide" evidence="14">
    <location>
        <begin position="1"/>
        <end position="17"/>
    </location>
</feature>
<dbReference type="OrthoDB" id="282973at2759"/>
<feature type="binding site" evidence="12">
    <location>
        <position position="263"/>
    </location>
    <ligand>
        <name>Zn(2+)</name>
        <dbReference type="ChEBI" id="CHEBI:29105"/>
        <label>2</label>
    </ligand>
</feature>
<comment type="function">
    <text evidence="11">Converts sphingomyelin to ceramide.</text>
</comment>
<feature type="chain" id="PRO_5024460345" description="Sphingomyelin phosphodiesterase" evidence="14">
    <location>
        <begin position="18"/>
        <end position="612"/>
    </location>
</feature>
<keyword evidence="4 12" id="KW-0479">Metal-binding</keyword>
<evidence type="ECO:0000256" key="2">
    <source>
        <dbReference type="ARBA" id="ARBA00008234"/>
    </source>
</evidence>
<feature type="binding site" evidence="12">
    <location>
        <position position="263"/>
    </location>
    <ligand>
        <name>Zn(2+)</name>
        <dbReference type="ChEBI" id="CHEBI:29105"/>
        <label>1</label>
    </ligand>
</feature>
<evidence type="ECO:0000256" key="6">
    <source>
        <dbReference type="ARBA" id="ARBA00022801"/>
    </source>
</evidence>
<feature type="disulfide bond" evidence="13">
    <location>
        <begin position="572"/>
        <end position="576"/>
    </location>
</feature>
<dbReference type="InParanoid" id="A0A5N4APR5"/>
<dbReference type="FunCoup" id="A0A5N4APR5">
    <property type="interactions" value="48"/>
</dbReference>
<evidence type="ECO:0000256" key="12">
    <source>
        <dbReference type="PIRSR" id="PIRSR000948-1"/>
    </source>
</evidence>
<feature type="binding site" evidence="12">
    <location>
        <position position="191"/>
    </location>
    <ligand>
        <name>Zn(2+)</name>
        <dbReference type="ChEBI" id="CHEBI:29105"/>
        <label>1</label>
    </ligand>
</feature>
<dbReference type="GO" id="GO:0061750">
    <property type="term" value="F:acid sphingomyelin phosphodiesterase activity"/>
    <property type="evidence" value="ECO:0007669"/>
    <property type="project" value="TreeGrafter"/>
</dbReference>
<dbReference type="InterPro" id="IPR011160">
    <property type="entry name" value="Sphingomy_PDE"/>
</dbReference>
<dbReference type="GO" id="GO:0046513">
    <property type="term" value="P:ceramide biosynthetic process"/>
    <property type="evidence" value="ECO:0007669"/>
    <property type="project" value="TreeGrafter"/>
</dbReference>
<feature type="disulfide bond" evidence="13">
    <location>
        <begin position="372"/>
        <end position="420"/>
    </location>
</feature>
<dbReference type="PANTHER" id="PTHR10340">
    <property type="entry name" value="SPHINGOMYELIN PHOSPHODIESTERASE"/>
    <property type="match status" value="1"/>
</dbReference>
<feature type="disulfide bond" evidence="13">
    <location>
        <begin position="105"/>
        <end position="116"/>
    </location>
</feature>
<feature type="binding site" evidence="12">
    <location>
        <position position="412"/>
    </location>
    <ligand>
        <name>Zn(2+)</name>
        <dbReference type="ChEBI" id="CHEBI:29105"/>
        <label>2</label>
    </ligand>
</feature>
<keyword evidence="8 13" id="KW-1015">Disulfide bond</keyword>
<comment type="similarity">
    <text evidence="2 11">Belongs to the acid sphingomyelinase family.</text>
</comment>
<evidence type="ECO:0000259" key="15">
    <source>
        <dbReference type="PROSITE" id="PS50015"/>
    </source>
</evidence>
<dbReference type="EC" id="3.1.4.12" evidence="11"/>
<keyword evidence="17" id="KW-1185">Reference proteome</keyword>
<dbReference type="CDD" id="cd00842">
    <property type="entry name" value="MPP_ASMase"/>
    <property type="match status" value="1"/>
</dbReference>
<dbReference type="InterPro" id="IPR029052">
    <property type="entry name" value="Metallo-depent_PP-like"/>
</dbReference>
<dbReference type="PIRSF" id="PIRSF000948">
    <property type="entry name" value="Sphingomy_PDE"/>
    <property type="match status" value="1"/>
</dbReference>
<feature type="domain" description="Saposin B-type" evidence="15">
    <location>
        <begin position="70"/>
        <end position="156"/>
    </location>
</feature>
<sequence>MYLRLVLIFALVQFSTPTTISDWKYNLYRGLQHYVRTGEESDQLRLTAREIAFPQLFRKSYVRKQRDMMESIVCPACDIGLGIVITARRAGASVETLGDIIEFICKSIIIESAEVCKGVVELNRDILGYIIDNKPDLTSERVCSILLQNFNCKDSNRTDWTIKIPPRLRNNAPQVQDPKPGKSYKILQLTDMHYDPDYKIGSNAVCVEPLCCQVHSPGLRSEDKAGYWGDYRGCDLPWHSVVDVLDHVVDQHGDVDLIYFTGDIINHKVWKTNIKENTEAISKVFKQLKETFGNLKIYPILGNHEPHPVNMFSSKFVDNNHSLSTRWIFELVAEEWSRWLPKETKQTILKGGYYTVLHRPGFRIIALNSNVCYTMNFWLFHDDEDPFGQLQWLADTLAKAEKLGERVHILSHVATGDATCLHNWAEEYTKIIYRFSHIISAQFNGHTHNDDTVILFTQDKKPEPVNIAFNGGSLTPYSDLNPNYKVYEVDSNTQNVLDFDTWSYNLTEANADPQISPQWKKLYSFKESFGLSSVTPNDVAKLVERMTKDPKLTESYFRFQSREADSSLALGCDSDCEIENICYMVTFVHGKNFQCQTFTDMYNSNRPKPKPT</sequence>
<gene>
    <name evidence="16" type="ORF">PPYR_07199</name>
</gene>
<dbReference type="Gene3D" id="3.60.21.10">
    <property type="match status" value="1"/>
</dbReference>
<dbReference type="SUPFAM" id="SSF56300">
    <property type="entry name" value="Metallo-dependent phosphatases"/>
    <property type="match status" value="1"/>
</dbReference>
<reference evidence="16 17" key="1">
    <citation type="journal article" date="2018" name="Elife">
        <title>Firefly genomes illuminate parallel origins of bioluminescence in beetles.</title>
        <authorList>
            <person name="Fallon T.R."/>
            <person name="Lower S.E."/>
            <person name="Chang C.H."/>
            <person name="Bessho-Uehara M."/>
            <person name="Martin G.J."/>
            <person name="Bewick A.J."/>
            <person name="Behringer M."/>
            <person name="Debat H.J."/>
            <person name="Wong I."/>
            <person name="Day J.C."/>
            <person name="Suvorov A."/>
            <person name="Silva C.J."/>
            <person name="Stanger-Hall K.F."/>
            <person name="Hall D.W."/>
            <person name="Schmitz R.J."/>
            <person name="Nelson D.R."/>
            <person name="Lewis S.M."/>
            <person name="Shigenobu S."/>
            <person name="Bybee S.M."/>
            <person name="Larracuente A.M."/>
            <person name="Oba Y."/>
            <person name="Weng J.K."/>
        </authorList>
    </citation>
    <scope>NUCLEOTIDE SEQUENCE [LARGE SCALE GENOMIC DNA]</scope>
    <source>
        <strain evidence="16">1611_PpyrPB1</strain>
        <tissue evidence="16">Whole body</tissue>
    </source>
</reference>
<evidence type="ECO:0000256" key="9">
    <source>
        <dbReference type="ARBA" id="ARBA00023180"/>
    </source>
</evidence>
<keyword evidence="5 14" id="KW-0732">Signal</keyword>
<dbReference type="InterPro" id="IPR041805">
    <property type="entry name" value="ASMase/PPN1_MPP"/>
</dbReference>
<comment type="subcellular location">
    <subcellularLocation>
        <location evidence="1">Secreted</location>
    </subcellularLocation>
</comment>
<evidence type="ECO:0000256" key="8">
    <source>
        <dbReference type="ARBA" id="ARBA00023157"/>
    </source>
</evidence>
<dbReference type="InterPro" id="IPR008139">
    <property type="entry name" value="SaposinB_dom"/>
</dbReference>
<comment type="catalytic activity">
    <reaction evidence="10">
        <text>a sphingomyelin + H2O = phosphocholine + an N-acylsphing-4-enine + H(+)</text>
        <dbReference type="Rhea" id="RHEA:19253"/>
        <dbReference type="ChEBI" id="CHEBI:15377"/>
        <dbReference type="ChEBI" id="CHEBI:15378"/>
        <dbReference type="ChEBI" id="CHEBI:17636"/>
        <dbReference type="ChEBI" id="CHEBI:52639"/>
        <dbReference type="ChEBI" id="CHEBI:295975"/>
        <dbReference type="EC" id="3.1.4.12"/>
    </reaction>
    <physiologicalReaction direction="left-to-right" evidence="10">
        <dbReference type="Rhea" id="RHEA:19254"/>
    </physiologicalReaction>
</comment>
<feature type="disulfide bond" evidence="13">
    <location>
        <begin position="212"/>
        <end position="234"/>
    </location>
</feature>
<dbReference type="EMBL" id="VVIM01000005">
    <property type="protein sequence ID" value="KAB0799319.1"/>
    <property type="molecule type" value="Genomic_DNA"/>
</dbReference>
<dbReference type="GO" id="GO:0016798">
    <property type="term" value="F:hydrolase activity, acting on glycosyl bonds"/>
    <property type="evidence" value="ECO:0007669"/>
    <property type="project" value="UniProtKB-KW"/>
</dbReference>
<dbReference type="PROSITE" id="PS50015">
    <property type="entry name" value="SAP_B"/>
    <property type="match status" value="1"/>
</dbReference>
<dbReference type="GO" id="GO:0006685">
    <property type="term" value="P:sphingomyelin catabolic process"/>
    <property type="evidence" value="ECO:0007669"/>
    <property type="project" value="UniProtKB-UniRule"/>
</dbReference>
<dbReference type="Proteomes" id="UP000327044">
    <property type="component" value="Unassembled WGS sequence"/>
</dbReference>
<feature type="binding site" evidence="12">
    <location>
        <position position="303"/>
    </location>
    <ligand>
        <name>Zn(2+)</name>
        <dbReference type="ChEBI" id="CHEBI:29105"/>
        <label>2</label>
    </ligand>
</feature>
<dbReference type="InterPro" id="IPR045473">
    <property type="entry name" value="ASM_C"/>
</dbReference>
<protein>
    <recommendedName>
        <fullName evidence="11">Sphingomyelin phosphodiesterase</fullName>
        <ecNumber evidence="11">3.1.4.12</ecNumber>
    </recommendedName>
</protein>
<evidence type="ECO:0000256" key="11">
    <source>
        <dbReference type="PIRNR" id="PIRNR000948"/>
    </source>
</evidence>
<evidence type="ECO:0000256" key="10">
    <source>
        <dbReference type="ARBA" id="ARBA00047268"/>
    </source>
</evidence>
<dbReference type="GO" id="GO:0046872">
    <property type="term" value="F:metal ion binding"/>
    <property type="evidence" value="ECO:0007669"/>
    <property type="project" value="UniProtKB-KW"/>
</dbReference>
<evidence type="ECO:0000256" key="14">
    <source>
        <dbReference type="SAM" id="SignalP"/>
    </source>
</evidence>
<name>A0A5N4APR5_PHOPY</name>
<keyword evidence="11" id="KW-0326">Glycosidase</keyword>
<evidence type="ECO:0000256" key="1">
    <source>
        <dbReference type="ARBA" id="ARBA00004613"/>
    </source>
</evidence>
<dbReference type="PANTHER" id="PTHR10340:SF29">
    <property type="entry name" value="SPHINGOMYELIN PHOSPHODIESTERASE"/>
    <property type="match status" value="1"/>
</dbReference>
<dbReference type="AlphaFoldDB" id="A0A5N4APR5"/>
<keyword evidence="9" id="KW-0325">Glycoprotein</keyword>
<keyword evidence="7 12" id="KW-0862">Zinc</keyword>
<keyword evidence="3" id="KW-0964">Secreted</keyword>
<comment type="cofactor">
    <cofactor evidence="12">
        <name>Zn(2+)</name>
        <dbReference type="ChEBI" id="CHEBI:29105"/>
    </cofactor>
    <text evidence="12">Binds 2 Zn(2+) ions per subunit.</text>
</comment>
<dbReference type="GO" id="GO:0005764">
    <property type="term" value="C:lysosome"/>
    <property type="evidence" value="ECO:0007669"/>
    <property type="project" value="TreeGrafter"/>
</dbReference>
<proteinExistence type="inferred from homology"/>
<dbReference type="Pfam" id="PF19272">
    <property type="entry name" value="ASMase_C"/>
    <property type="match status" value="1"/>
</dbReference>
<evidence type="ECO:0000256" key="4">
    <source>
        <dbReference type="ARBA" id="ARBA00022723"/>
    </source>
</evidence>
<accession>A0A5N4APR5</accession>
<feature type="disulfide bond" evidence="13">
    <location>
        <begin position="206"/>
        <end position="211"/>
    </location>
</feature>
<evidence type="ECO:0000313" key="16">
    <source>
        <dbReference type="EMBL" id="KAB0799319.1"/>
    </source>
</evidence>
<keyword evidence="6 11" id="KW-0378">Hydrolase</keyword>
<evidence type="ECO:0000256" key="3">
    <source>
        <dbReference type="ARBA" id="ARBA00022525"/>
    </source>
</evidence>
<feature type="binding site" evidence="12">
    <location>
        <position position="448"/>
    </location>
    <ligand>
        <name>Zn(2+)</name>
        <dbReference type="ChEBI" id="CHEBI:29105"/>
        <label>1</label>
    </ligand>
</feature>
<evidence type="ECO:0000313" key="17">
    <source>
        <dbReference type="Proteomes" id="UP000327044"/>
    </source>
</evidence>
<feature type="binding site" evidence="12">
    <location>
        <position position="446"/>
    </location>
    <ligand>
        <name>Zn(2+)</name>
        <dbReference type="ChEBI" id="CHEBI:29105"/>
        <label>2</label>
    </ligand>
</feature>
<dbReference type="InterPro" id="IPR004843">
    <property type="entry name" value="Calcineurin-like_PHP"/>
</dbReference>
<dbReference type="GO" id="GO:0016020">
    <property type="term" value="C:membrane"/>
    <property type="evidence" value="ECO:0007669"/>
    <property type="project" value="GOC"/>
</dbReference>
<comment type="caution">
    <text evidence="16">The sequence shown here is derived from an EMBL/GenBank/DDBJ whole genome shotgun (WGS) entry which is preliminary data.</text>
</comment>
<evidence type="ECO:0000256" key="5">
    <source>
        <dbReference type="ARBA" id="ARBA00022729"/>
    </source>
</evidence>
<dbReference type="GO" id="GO:0005615">
    <property type="term" value="C:extracellular space"/>
    <property type="evidence" value="ECO:0007669"/>
    <property type="project" value="TreeGrafter"/>
</dbReference>
<organism evidence="16 17">
    <name type="scientific">Photinus pyralis</name>
    <name type="common">Common eastern firefly</name>
    <name type="synonym">Lampyris pyralis</name>
    <dbReference type="NCBI Taxonomy" id="7054"/>
    <lineage>
        <taxon>Eukaryota</taxon>
        <taxon>Metazoa</taxon>
        <taxon>Ecdysozoa</taxon>
        <taxon>Arthropoda</taxon>
        <taxon>Hexapoda</taxon>
        <taxon>Insecta</taxon>
        <taxon>Pterygota</taxon>
        <taxon>Neoptera</taxon>
        <taxon>Endopterygota</taxon>
        <taxon>Coleoptera</taxon>
        <taxon>Polyphaga</taxon>
        <taxon>Elateriformia</taxon>
        <taxon>Elateroidea</taxon>
        <taxon>Lampyridae</taxon>
        <taxon>Lampyrinae</taxon>
        <taxon>Photinus</taxon>
    </lineage>
</organism>
<evidence type="ECO:0000256" key="13">
    <source>
        <dbReference type="PIRSR" id="PIRSR000948-2"/>
    </source>
</evidence>